<evidence type="ECO:0000313" key="2">
    <source>
        <dbReference type="Proteomes" id="UP001644719"/>
    </source>
</evidence>
<reference evidence="1 2" key="1">
    <citation type="journal article" date="2020" name="Cell Host Microbe">
        <title>Functional and Genomic Variation between Human-Derived Isolates of Lachnospiraceae Reveals Inter- and Intra-Species Diversity.</title>
        <authorList>
            <person name="Sorbara M.T."/>
            <person name="Littmann E.R."/>
            <person name="Fontana E."/>
            <person name="Moody T.U."/>
            <person name="Kohout C.E."/>
            <person name="Gjonbalaj M."/>
            <person name="Eaton V."/>
            <person name="Seok R."/>
            <person name="Leiner I.M."/>
            <person name="Pamer E.G."/>
        </authorList>
    </citation>
    <scope>NUCLEOTIDE SEQUENCE [LARGE SCALE GENOMIC DNA]</scope>
    <source>
        <strain evidence="1 2">MSK.17.74</strain>
    </source>
</reference>
<sequence length="78" mass="9156">MSGKLDRRDEVRFIACLEANHYIPDNKKGSGGSHYKYISTLTGYHVEIKHKQNIMITKRLIREVRQDLERNGYSCIPY</sequence>
<name>A0ABX2HAM6_9FIRM</name>
<dbReference type="EMBL" id="JAAITS010000039">
    <property type="protein sequence ID" value="NSG86380.1"/>
    <property type="molecule type" value="Genomic_DNA"/>
</dbReference>
<evidence type="ECO:0000313" key="1">
    <source>
        <dbReference type="EMBL" id="NSG86380.1"/>
    </source>
</evidence>
<evidence type="ECO:0008006" key="3">
    <source>
        <dbReference type="Google" id="ProtNLM"/>
    </source>
</evidence>
<keyword evidence="2" id="KW-1185">Reference proteome</keyword>
<proteinExistence type="predicted"/>
<dbReference type="Proteomes" id="UP001644719">
    <property type="component" value="Unassembled WGS sequence"/>
</dbReference>
<dbReference type="RefSeq" id="WP_148462945.1">
    <property type="nucleotide sequence ID" value="NZ_JAAIPU010000005.1"/>
</dbReference>
<protein>
    <recommendedName>
        <fullName evidence="3">Type II toxin-antitoxin system HicA family toxin</fullName>
    </recommendedName>
</protein>
<gene>
    <name evidence="1" type="ORF">G5B17_13415</name>
</gene>
<organism evidence="1 2">
    <name type="scientific">Blautia faecis</name>
    <dbReference type="NCBI Taxonomy" id="871665"/>
    <lineage>
        <taxon>Bacteria</taxon>
        <taxon>Bacillati</taxon>
        <taxon>Bacillota</taxon>
        <taxon>Clostridia</taxon>
        <taxon>Lachnospirales</taxon>
        <taxon>Lachnospiraceae</taxon>
        <taxon>Blautia</taxon>
    </lineage>
</organism>
<accession>A0ABX2HAM6</accession>
<comment type="caution">
    <text evidence="1">The sequence shown here is derived from an EMBL/GenBank/DDBJ whole genome shotgun (WGS) entry which is preliminary data.</text>
</comment>
<dbReference type="GeneID" id="69512541"/>